<dbReference type="Proteomes" id="UP001152523">
    <property type="component" value="Unassembled WGS sequence"/>
</dbReference>
<evidence type="ECO:0000256" key="1">
    <source>
        <dbReference type="SAM" id="MobiDB-lite"/>
    </source>
</evidence>
<feature type="region of interest" description="Disordered" evidence="1">
    <location>
        <begin position="193"/>
        <end position="232"/>
    </location>
</feature>
<feature type="domain" description="DUF4408" evidence="3">
    <location>
        <begin position="47"/>
        <end position="73"/>
    </location>
</feature>
<dbReference type="InterPro" id="IPR008480">
    <property type="entry name" value="DUF761_pln"/>
</dbReference>
<dbReference type="PANTHER" id="PTHR33098">
    <property type="entry name" value="COTTON FIBER (DUF761)"/>
    <property type="match status" value="1"/>
</dbReference>
<protein>
    <recommendedName>
        <fullName evidence="3">DUF4408 domain-containing protein</fullName>
    </recommendedName>
</protein>
<keyword evidence="2" id="KW-1133">Transmembrane helix</keyword>
<dbReference type="EMBL" id="CAMAPF010001033">
    <property type="protein sequence ID" value="CAH9141725.1"/>
    <property type="molecule type" value="Genomic_DNA"/>
</dbReference>
<accession>A0AAV0G1K8</accession>
<keyword evidence="5" id="KW-1185">Reference proteome</keyword>
<organism evidence="4 5">
    <name type="scientific">Cuscuta epithymum</name>
    <dbReference type="NCBI Taxonomy" id="186058"/>
    <lineage>
        <taxon>Eukaryota</taxon>
        <taxon>Viridiplantae</taxon>
        <taxon>Streptophyta</taxon>
        <taxon>Embryophyta</taxon>
        <taxon>Tracheophyta</taxon>
        <taxon>Spermatophyta</taxon>
        <taxon>Magnoliopsida</taxon>
        <taxon>eudicotyledons</taxon>
        <taxon>Gunneridae</taxon>
        <taxon>Pentapetalae</taxon>
        <taxon>asterids</taxon>
        <taxon>lamiids</taxon>
        <taxon>Solanales</taxon>
        <taxon>Convolvulaceae</taxon>
        <taxon>Cuscuteae</taxon>
        <taxon>Cuscuta</taxon>
        <taxon>Cuscuta subgen. Cuscuta</taxon>
    </lineage>
</organism>
<name>A0AAV0G1K8_9ASTE</name>
<proteinExistence type="predicted"/>
<comment type="caution">
    <text evidence="4">The sequence shown here is derived from an EMBL/GenBank/DDBJ whole genome shotgun (WGS) entry which is preliminary data.</text>
</comment>
<dbReference type="Pfam" id="PF14364">
    <property type="entry name" value="DUF4408"/>
    <property type="match status" value="1"/>
</dbReference>
<reference evidence="4" key="1">
    <citation type="submission" date="2022-07" db="EMBL/GenBank/DDBJ databases">
        <authorList>
            <person name="Macas J."/>
            <person name="Novak P."/>
            <person name="Neumann P."/>
        </authorList>
    </citation>
    <scope>NUCLEOTIDE SEQUENCE</scope>
</reference>
<feature type="transmembrane region" description="Helical" evidence="2">
    <location>
        <begin position="12"/>
        <end position="35"/>
    </location>
</feature>
<dbReference type="PANTHER" id="PTHR33098:SF53">
    <property type="entry name" value="OS05G0540900 PROTEIN"/>
    <property type="match status" value="1"/>
</dbReference>
<keyword evidence="2" id="KW-0472">Membrane</keyword>
<evidence type="ECO:0000256" key="2">
    <source>
        <dbReference type="SAM" id="Phobius"/>
    </source>
</evidence>
<gene>
    <name evidence="4" type="ORF">CEPIT_LOCUS39354</name>
</gene>
<sequence>MKILTSSGLWALKILFIAAGTVSLAMAMKASWPVLMHDLPTTVRTGFTACLRPPYLYAIINGIILTLLCASRFQQESLEDHQKTSTQPGHQFRPFLPRPSPEVVPVKTALSKDGHPLMHSAALSSEEEFIKKGNDHHPTFVKEHISRSHSTESRRSSPELLSAAAVEPPLPDHNPASEPHASLEDTWRMIAERSNVPPTPQLKRQQLKSKTFKERSNYGEPPKGCSAAAATKMRREPWLSQDELNRRVEAFIEKFNEEMRLQRQRSLQQHMEMIRRGAR</sequence>
<dbReference type="AlphaFoldDB" id="A0AAV0G1K8"/>
<evidence type="ECO:0000313" key="4">
    <source>
        <dbReference type="EMBL" id="CAH9141725.1"/>
    </source>
</evidence>
<evidence type="ECO:0000259" key="3">
    <source>
        <dbReference type="Pfam" id="PF14364"/>
    </source>
</evidence>
<feature type="region of interest" description="Disordered" evidence="1">
    <location>
        <begin position="79"/>
        <end position="98"/>
    </location>
</feature>
<dbReference type="Pfam" id="PF05553">
    <property type="entry name" value="DUF761"/>
    <property type="match status" value="1"/>
</dbReference>
<keyword evidence="2" id="KW-0812">Transmembrane</keyword>
<evidence type="ECO:0000313" key="5">
    <source>
        <dbReference type="Proteomes" id="UP001152523"/>
    </source>
</evidence>
<dbReference type="InterPro" id="IPR025520">
    <property type="entry name" value="DUF4408"/>
</dbReference>